<evidence type="ECO:0000256" key="5">
    <source>
        <dbReference type="ARBA" id="ARBA00022989"/>
    </source>
</evidence>
<evidence type="ECO:0000256" key="6">
    <source>
        <dbReference type="ARBA" id="ARBA00023136"/>
    </source>
</evidence>
<proteinExistence type="inferred from homology"/>
<keyword evidence="6 7" id="KW-0472">Membrane</keyword>
<comment type="similarity">
    <text evidence="2">Belongs to the DedA family.</text>
</comment>
<dbReference type="PANTHER" id="PTHR42709:SF6">
    <property type="entry name" value="UNDECAPRENYL PHOSPHATE TRANSPORTER A"/>
    <property type="match status" value="1"/>
</dbReference>
<dbReference type="Proteomes" id="UP000510844">
    <property type="component" value="Chromosome"/>
</dbReference>
<evidence type="ECO:0000313" key="9">
    <source>
        <dbReference type="EMBL" id="QLQ40514.2"/>
    </source>
</evidence>
<dbReference type="PANTHER" id="PTHR42709">
    <property type="entry name" value="ALKALINE PHOSPHATASE LIKE PROTEIN"/>
    <property type="match status" value="1"/>
</dbReference>
<dbReference type="GO" id="GO:0005886">
    <property type="term" value="C:plasma membrane"/>
    <property type="evidence" value="ECO:0007669"/>
    <property type="project" value="UniProtKB-SubCell"/>
</dbReference>
<evidence type="ECO:0000256" key="4">
    <source>
        <dbReference type="ARBA" id="ARBA00022692"/>
    </source>
</evidence>
<evidence type="ECO:0000313" key="10">
    <source>
        <dbReference type="Proteomes" id="UP000510844"/>
    </source>
</evidence>
<name>A0A7L6BF04_9ACTN</name>
<evidence type="ECO:0000256" key="3">
    <source>
        <dbReference type="ARBA" id="ARBA00022475"/>
    </source>
</evidence>
<dbReference type="InterPro" id="IPR051311">
    <property type="entry name" value="DedA_domain"/>
</dbReference>
<sequence>MSPFRVLTDLVGTYGYPGVALLVGVEGFGVPAPGQTAIVLAAGYAAHGKLSVVGVAATAFLAAVIGDSIGYLIGRYGGRRLVLRHGRRLGLGPDRFARLEAVMSRQGPKLVAAARFVDGLRQFNGVVAGTTGMPWRRFVTYNALGAAAWVGLWTAGGYLAGDHLRALLVDLHHFEWYVVGAVVVLVLAYVGRRLARRSDRAG</sequence>
<dbReference type="KEGG" id="mfeu:H1D33_24890"/>
<dbReference type="RefSeq" id="WP_246411625.1">
    <property type="nucleotide sequence ID" value="NZ_CP059322.2"/>
</dbReference>
<dbReference type="EMBL" id="CP059322">
    <property type="protein sequence ID" value="QLQ40514.2"/>
    <property type="molecule type" value="Genomic_DNA"/>
</dbReference>
<feature type="transmembrane region" description="Helical" evidence="7">
    <location>
        <begin position="141"/>
        <end position="161"/>
    </location>
</feature>
<reference evidence="9 10" key="2">
    <citation type="journal article" date="2021" name="Mar. Drugs">
        <title>A New Micromonospora Strain with Antibiotic Activity Isolated from the Microbiome of a Mid-Atlantic Deep-Sea Sponge.</title>
        <authorList>
            <person name="Back C.R."/>
            <person name="Stennett H.L."/>
            <person name="Williams S.E."/>
            <person name="Wang L."/>
            <person name="Ojeda Gomez J."/>
            <person name="Abdulle O.M."/>
            <person name="Duffy T."/>
            <person name="Neal C."/>
            <person name="Mantell J."/>
            <person name="Jepson M.A."/>
            <person name="Hendry K.R."/>
            <person name="Powell D."/>
            <person name="Stach J.E.M."/>
            <person name="Essex-Lopresti A.E."/>
            <person name="Willis C.L."/>
            <person name="Curnow P."/>
            <person name="Race P.R."/>
        </authorList>
    </citation>
    <scope>NUCLEOTIDE SEQUENCE [LARGE SCALE GENOMIC DNA]</scope>
    <source>
        <strain evidence="9 10">28ISP2-46</strain>
    </source>
</reference>
<gene>
    <name evidence="9" type="ORF">H1D33_24890</name>
</gene>
<keyword evidence="4 7" id="KW-0812">Transmembrane</keyword>
<feature type="transmembrane region" description="Helical" evidence="7">
    <location>
        <begin position="173"/>
        <end position="190"/>
    </location>
</feature>
<keyword evidence="5 7" id="KW-1133">Transmembrane helix</keyword>
<dbReference type="AlphaFoldDB" id="A0A7L6BF04"/>
<dbReference type="InterPro" id="IPR032816">
    <property type="entry name" value="VTT_dom"/>
</dbReference>
<evidence type="ECO:0000256" key="1">
    <source>
        <dbReference type="ARBA" id="ARBA00004651"/>
    </source>
</evidence>
<evidence type="ECO:0000256" key="7">
    <source>
        <dbReference type="SAM" id="Phobius"/>
    </source>
</evidence>
<evidence type="ECO:0000256" key="2">
    <source>
        <dbReference type="ARBA" id="ARBA00010792"/>
    </source>
</evidence>
<dbReference type="Pfam" id="PF09335">
    <property type="entry name" value="VTT_dom"/>
    <property type="match status" value="1"/>
</dbReference>
<comment type="subcellular location">
    <subcellularLocation>
        <location evidence="1">Cell membrane</location>
        <topology evidence="1">Multi-pass membrane protein</topology>
    </subcellularLocation>
</comment>
<protein>
    <submittedName>
        <fullName evidence="9">DedA family protein</fullName>
    </submittedName>
</protein>
<evidence type="ECO:0000259" key="8">
    <source>
        <dbReference type="Pfam" id="PF09335"/>
    </source>
</evidence>
<feature type="domain" description="VTT" evidence="8">
    <location>
        <begin position="35"/>
        <end position="158"/>
    </location>
</feature>
<organism evidence="9 10">
    <name type="scientific">Micromonospora robiginosa</name>
    <dbReference type="NCBI Taxonomy" id="2749844"/>
    <lineage>
        <taxon>Bacteria</taxon>
        <taxon>Bacillati</taxon>
        <taxon>Actinomycetota</taxon>
        <taxon>Actinomycetes</taxon>
        <taxon>Micromonosporales</taxon>
        <taxon>Micromonosporaceae</taxon>
        <taxon>Micromonospora</taxon>
    </lineage>
</organism>
<accession>A0A7L6BF04</accession>
<keyword evidence="10" id="KW-1185">Reference proteome</keyword>
<feature type="transmembrane region" description="Helical" evidence="7">
    <location>
        <begin position="50"/>
        <end position="74"/>
    </location>
</feature>
<keyword evidence="3" id="KW-1003">Cell membrane</keyword>
<reference evidence="10" key="1">
    <citation type="submission" date="2020-07" db="EMBL/GenBank/DDBJ databases">
        <title>A new Micromonospora strain with potent antibiotic activity isolated from the microbiome of a mid-Atlantic deep-sea sponge.</title>
        <authorList>
            <person name="Back C.R."/>
            <person name="Stennett H.L."/>
            <person name="Williams S.E."/>
            <person name="Wang L."/>
            <person name="Ojeda Gomez J."/>
            <person name="Abdulle O.M."/>
            <person name="Duffy T."/>
            <person name="Hendry K.R."/>
            <person name="Powell D."/>
            <person name="Stach J.E."/>
            <person name="Essex-Lopresti A.E."/>
            <person name="Willis C.L."/>
            <person name="Curnow P."/>
            <person name="Race P.R."/>
        </authorList>
    </citation>
    <scope>NUCLEOTIDE SEQUENCE [LARGE SCALE GENOMIC DNA]</scope>
    <source>
        <strain evidence="10">28ISP2-46</strain>
    </source>
</reference>